<dbReference type="Pfam" id="PF08044">
    <property type="entry name" value="DUF1707"/>
    <property type="match status" value="1"/>
</dbReference>
<evidence type="ECO:0000313" key="3">
    <source>
        <dbReference type="EMBL" id="MBP2418279.1"/>
    </source>
</evidence>
<dbReference type="InterPro" id="IPR012551">
    <property type="entry name" value="DUF1707_SHOCT-like"/>
</dbReference>
<sequence>MHPSDALAPRSATALQQRAGDLDRSAVCDQLSAHFAAGRLRDDELDARLEAAVHATTLLELRRLTADLPLVDRPPAAPLPPVRPAWTVLDVVALLAVLGCLGLAGLLMLGLAVGGAGQVAVLGFLGGSVAAVGGASLAHLAHRGWARSQAAAAREAQRPRIA</sequence>
<proteinExistence type="predicted"/>
<feature type="transmembrane region" description="Helical" evidence="1">
    <location>
        <begin position="91"/>
        <end position="113"/>
    </location>
</feature>
<keyword evidence="1" id="KW-0812">Transmembrane</keyword>
<dbReference type="RefSeq" id="WP_210057660.1">
    <property type="nucleotide sequence ID" value="NZ_BAAAMH010000010.1"/>
</dbReference>
<feature type="domain" description="DUF1707" evidence="2">
    <location>
        <begin position="18"/>
        <end position="69"/>
    </location>
</feature>
<evidence type="ECO:0000256" key="1">
    <source>
        <dbReference type="SAM" id="Phobius"/>
    </source>
</evidence>
<feature type="transmembrane region" description="Helical" evidence="1">
    <location>
        <begin position="119"/>
        <end position="140"/>
    </location>
</feature>
<name>A0ABS4ZBA8_9ACTN</name>
<reference evidence="3 4" key="1">
    <citation type="submission" date="2021-03" db="EMBL/GenBank/DDBJ databases">
        <title>Sequencing the genomes of 1000 actinobacteria strains.</title>
        <authorList>
            <person name="Klenk H.-P."/>
        </authorList>
    </citation>
    <scope>NUCLEOTIDE SEQUENCE [LARGE SCALE GENOMIC DNA]</scope>
    <source>
        <strain evidence="3 4">DSM 12936</strain>
    </source>
</reference>
<accession>A0ABS4ZBA8</accession>
<comment type="caution">
    <text evidence="3">The sequence shown here is derived from an EMBL/GenBank/DDBJ whole genome shotgun (WGS) entry which is preliminary data.</text>
</comment>
<evidence type="ECO:0000259" key="2">
    <source>
        <dbReference type="Pfam" id="PF08044"/>
    </source>
</evidence>
<keyword evidence="4" id="KW-1185">Reference proteome</keyword>
<organism evidence="3 4">
    <name type="scientific">Microlunatus capsulatus</name>
    <dbReference type="NCBI Taxonomy" id="99117"/>
    <lineage>
        <taxon>Bacteria</taxon>
        <taxon>Bacillati</taxon>
        <taxon>Actinomycetota</taxon>
        <taxon>Actinomycetes</taxon>
        <taxon>Propionibacteriales</taxon>
        <taxon>Propionibacteriaceae</taxon>
        <taxon>Microlunatus</taxon>
    </lineage>
</organism>
<dbReference type="EMBL" id="JAGIOB010000001">
    <property type="protein sequence ID" value="MBP2418279.1"/>
    <property type="molecule type" value="Genomic_DNA"/>
</dbReference>
<keyword evidence="1" id="KW-0472">Membrane</keyword>
<gene>
    <name evidence="3" type="ORF">JOF54_003201</name>
</gene>
<protein>
    <recommendedName>
        <fullName evidence="2">DUF1707 domain-containing protein</fullName>
    </recommendedName>
</protein>
<dbReference type="Proteomes" id="UP000758168">
    <property type="component" value="Unassembled WGS sequence"/>
</dbReference>
<keyword evidence="1" id="KW-1133">Transmembrane helix</keyword>
<evidence type="ECO:0000313" key="4">
    <source>
        <dbReference type="Proteomes" id="UP000758168"/>
    </source>
</evidence>